<feature type="domain" description="EGF-like" evidence="2">
    <location>
        <begin position="170"/>
        <end position="202"/>
    </location>
</feature>
<comment type="caution">
    <text evidence="3">The sequence shown here is derived from an EMBL/GenBank/DDBJ whole genome shotgun (WGS) entry which is preliminary data.</text>
</comment>
<feature type="domain" description="EGF-like" evidence="2">
    <location>
        <begin position="361"/>
        <end position="403"/>
    </location>
</feature>
<feature type="domain" description="EGF-like" evidence="2">
    <location>
        <begin position="663"/>
        <end position="698"/>
    </location>
</feature>
<protein>
    <recommendedName>
        <fullName evidence="2">EGF-like domain-containing protein</fullName>
    </recommendedName>
</protein>
<feature type="domain" description="EGF-like" evidence="2">
    <location>
        <begin position="1682"/>
        <end position="1719"/>
    </location>
</feature>
<feature type="transmembrane region" description="Helical" evidence="1">
    <location>
        <begin position="2817"/>
        <end position="2839"/>
    </location>
</feature>
<feature type="domain" description="EGF-like" evidence="2">
    <location>
        <begin position="1594"/>
        <end position="1631"/>
    </location>
</feature>
<feature type="domain" description="EGF-like" evidence="2">
    <location>
        <begin position="920"/>
        <end position="960"/>
    </location>
</feature>
<keyword evidence="4" id="KW-1185">Reference proteome</keyword>
<sequence length="3063" mass="351393">MWLIRLIVIQAILGQEPYEYSYTYLFGSDENLCPDLHTFVPDMHPHQCVSYASICQDVTKVEVRVQSNGTQYLCHPRYQPFKIGTTTKDKHSVHCGYKLGTSLVMEQLQDGHYKYYCSNIYESNQLKNCLMVAYLSGSQTCLFCKSPFRGYKCEQVETGYDRRFSNPPRKCDSRCLECENEQYCNVCQDGYKKKDQSSSQCDLDCTGSKTCSLDSQNVITKSQDCIPGYIWNQQFITCLGSHFPCYNVVSESTNYPYYKCSQCVYGYTLILEQCFQLDWDCHSGYSMNFMVFSDGIRTFSNCQLCKPGRVQKYGQSKCDYVRQRKENCILFDPQGINCMACMPGYALKPDGNCSKIEIDPQCSTFLDTDPSYCTTCDSKENKIAVNGICKCLPNSGLNQGNCTFCTEGYCQQCELEDFYSCISCKVGLNRILINQRCICLPGYYDPQNEDQICLPCDISCINCFGPSNLECTECLEESISNRIKVDDSCPCKVGYADYANKQSKCGKCHPRCQKCFQAADETSNQYCLTCIAGQNREISETYNCDCQVSYGDLEGTLDICIICHYTCGSCNGTESTNCIQCEQSTFRELTPSGECLCKLSYYDDNTENIECQKCHYSCLTCANSTQIDACVQCPLTRKPSSSGSQFQCVCIYDNMFDDGFSLECQQCDKYCLTCNGPLSSNCLTCDTNYRQMDLSSCICPIGYYDVGQLECAKCHYSCNQCFDSTLESCIVCSLQLHFRVLKGNFCKCIEGYYEEAEVAQCKKCSYKCETCENQANICLSCPQNSLRQLDSSKRCSCPGEYYEKEDEIMCQRCHFKCKSCDGKDENDCLSCDSLAYREIKDKQCKCQPHYFEMEVQECAACSAFCYECINTFDNCTSCNEDRYLVDSKCKCITKLNGGTISTFEYNGMVKCQNCHYSCGICGGIEEEDCISCVDTDQRLQVGNTCVCKEGYFDAGLPICQKCNYKCKGCSKQSESCTSCPDNCFRQFISGFNKCQCIQRYYDDGSNQVCQKCHYSCLRCNEIETKCELCSIESNRIYNELLFSCDCNIGYYDTGVEICSKCHYSCLSCYSGNANSCNSCIEMNTSNRVFYNHTCKCLSGYYDDGSSTSCLKCDIQCLSCIEQSYQCLSCPQTRQIETNCKCQQGYYDVGLQICSLCNSNCHTCEISSKNCTSCDSNQFRELNLKTQTCDCQIGHIEINGICEQCYLTCKTCAQSINKCTSCVQFRYLKNNDCICNEGMYESSFDKLCKLCDKSCLTCVNSHSYCLTCSIENFRQFTIGNTCECKQGYFEDPVTLNCEICSSQCLTCSILYDNCTSCDSSLNLSLVNNTCICTQSYFFDPLTKKCEQCNITCLECQNSSECTQCRLTTRHYDADQKKCLCNDGYYETNQQNCQQCHISCSTCEHLNTNCISCYSICKRILINNQCLCMDGYYDAGIEFCQKCNIICKTCKSSASSCLSCFEVEHYRYQSGDKCLCKPGYYESNTEVCQKCSNECLTCQGSADYCTSCDTNSKRIDQSIIHKCPCISGFYQDQNQICLKCHIKCQTCINNNDQCLSCNFQLNSNRKSLSDQCNCKEGYYDDGIQLQCQQCNFKCKSCQTEAENCQICQNILRINPPTCNCKDGYYEDEQFFCQICDSQCNTCILQPSNCLSCNPGRIEKDCKCIDGYFEIGLTLCAQCAFQCATCEQDPSNCNTCKGNRYQEPKCTCQFGYFDDQINEDCQKCDSTCLECNIKGCLSCFANRLLNEDMNCVPPPNSIWYDSTPWCSTCEVAVIKTYLSDDLSKIIIHFDFPLNSKGLSSQIQMNKCLQIFEVESVKSFGQNSVCYLNPEDNYELLILLGDNSKIQVGQQILFQTNTLSHINCETTLKTFIFNILQIPINPLPPQISYHVPLHKLNPLSDNSVYLKSINNNGNRKLDNIIWSCQVKSNEDSQALSQFLDQTNFIQEYNLLIPKYTLPKDAELNFKIQYENFIHINSQTEFTIYTHSGTLPHININAKPSYFIYQTIIIGVSAGNLDESISKVDSKYYIQLNEIDRYPKKSISSHLNTSSQTTSFEMINITIPKYTLSPNSTYTFSVTATNINTNQIQYQNFTITIPLGGLICYFNNSGIQNIRKDLNLLIECKDLDTIFDWNSDPDLSIQVACKDLQKNSSCSNQQKQNINVNKTAKLQFIRRNQIATFSVQEWSVTATKFEQSKRFSQNIVYLEDDFPTLNLEFNKGYLMRKINNYEQLNFTFLVPFVQKPYLLDLSIAIVYNFEIIEILQPKFISHQFQIFNSIKELNFGDEINIKFAAQYTNNIMPSINNLKLSINQPPQCSKLFINSSNTIALTDFVVTSSCDQSNDSPYKYQLRLFLRESDLNDFLKGSSDNSLILYPFQTQNQFQIQTPTSIDSSKIGILVQVLDTGGSMTQIFQYITVQFAKLNCSSIQFQNLNLQNTISLLFEAMNQKCNELHSQIYLNLLQQSILADQNENILKFKAQKLYKQFLIQSVQRRRLTNLQDEKCFDINSNRLFITQNSNTDSEVNLTNKISNIKENTQNLNTTLQYFRKLKKNLQEELQQDQYTWNEQIFQQYQISQDCLRGLIYQVDLIYSNYSSINIKNEILYQAINELQQFISLISEETQNTVLVNQNPLVINGNEIIWEIKRRTKSVFNQYFNIKPAEEDFLVDYIQFESSCFKTNPLRFTSDLQDLLQFQFNDSTLQIYSQNYYLIQLKNSYQNRFISFENFSSFYGTKFGSYQVCSDTTQFVFEYQIQCVIRTISGKIHQCNLNRVHNNDNIELICECNKFGDIFLLTSTNFSLANLNNTVNQISDLDIDSTTDNQLVLQISTSSISFIFITVYIVYICKDYKEEYERSDTEQRNFSQPEILQNKNYIYQGNFKMFKEKLKQIHQTFSLFNYRDKSILLSYRILEVLSQFNLFLTLTILELQMLNKEILFICLFIIINPLIIFIIRFIYKIIEAIYRFKRIAAFISQLFLIILLMTPNLTMYVFYLMKIKIQSEQYKVAIVFAGNIIISQVLLEPITIFGRIIIYRLIAKSLKNMDLNPLYHFMHFFVMHSSLEEIFEDFTRI</sequence>
<name>A0A8S1YK75_9CILI</name>
<feature type="domain" description="EGF-like" evidence="2">
    <location>
        <begin position="404"/>
        <end position="438"/>
    </location>
</feature>
<dbReference type="OrthoDB" id="304166at2759"/>
<dbReference type="InterPro" id="IPR006212">
    <property type="entry name" value="Furin_repeat"/>
</dbReference>
<evidence type="ECO:0000313" key="4">
    <source>
        <dbReference type="Proteomes" id="UP000689195"/>
    </source>
</evidence>
<feature type="domain" description="EGF-like" evidence="2">
    <location>
        <begin position="1256"/>
        <end position="1297"/>
    </location>
</feature>
<proteinExistence type="predicted"/>
<dbReference type="Proteomes" id="UP000689195">
    <property type="component" value="Unassembled WGS sequence"/>
</dbReference>
<gene>
    <name evidence="3" type="ORF">PPENT_87.1.T1890012</name>
</gene>
<dbReference type="EMBL" id="CAJJDO010000189">
    <property type="protein sequence ID" value="CAD8213888.1"/>
    <property type="molecule type" value="Genomic_DNA"/>
</dbReference>
<feature type="domain" description="EGF-like" evidence="2">
    <location>
        <begin position="1447"/>
        <end position="1487"/>
    </location>
</feature>
<reference evidence="3" key="1">
    <citation type="submission" date="2021-01" db="EMBL/GenBank/DDBJ databases">
        <authorList>
            <consortium name="Genoscope - CEA"/>
            <person name="William W."/>
        </authorList>
    </citation>
    <scope>NUCLEOTIDE SEQUENCE</scope>
</reference>
<dbReference type="SMART" id="SM00181">
    <property type="entry name" value="EGF"/>
    <property type="match status" value="20"/>
</dbReference>
<evidence type="ECO:0000259" key="2">
    <source>
        <dbReference type="SMART" id="SM00181"/>
    </source>
</evidence>
<feature type="domain" description="EGF-like" evidence="2">
    <location>
        <begin position="763"/>
        <end position="811"/>
    </location>
</feature>
<evidence type="ECO:0000256" key="1">
    <source>
        <dbReference type="SAM" id="Phobius"/>
    </source>
</evidence>
<dbReference type="PANTHER" id="PTHR15332:SF175">
    <property type="entry name" value="PROPROTEIN CONVERTASE SUBTILISIN_KEXIN TYPE 5-LIKE"/>
    <property type="match status" value="1"/>
</dbReference>
<feature type="domain" description="EGF-like" evidence="2">
    <location>
        <begin position="1067"/>
        <end position="1110"/>
    </location>
</feature>
<feature type="domain" description="EGF-like" evidence="2">
    <location>
        <begin position="1111"/>
        <end position="1140"/>
    </location>
</feature>
<feature type="transmembrane region" description="Helical" evidence="1">
    <location>
        <begin position="2999"/>
        <end position="3024"/>
    </location>
</feature>
<keyword evidence="1" id="KW-1133">Transmembrane helix</keyword>
<organism evidence="3 4">
    <name type="scientific">Paramecium pentaurelia</name>
    <dbReference type="NCBI Taxonomy" id="43138"/>
    <lineage>
        <taxon>Eukaryota</taxon>
        <taxon>Sar</taxon>
        <taxon>Alveolata</taxon>
        <taxon>Ciliophora</taxon>
        <taxon>Intramacronucleata</taxon>
        <taxon>Oligohymenophorea</taxon>
        <taxon>Peniculida</taxon>
        <taxon>Parameciidae</taxon>
        <taxon>Paramecium</taxon>
    </lineage>
</organism>
<keyword evidence="1" id="KW-0812">Transmembrane</keyword>
<dbReference type="SMART" id="SM00261">
    <property type="entry name" value="FU"/>
    <property type="match status" value="25"/>
</dbReference>
<feature type="domain" description="EGF-like" evidence="2">
    <location>
        <begin position="1210"/>
        <end position="1248"/>
    </location>
</feature>
<accession>A0A8S1YK75</accession>
<feature type="domain" description="EGF-like" evidence="2">
    <location>
        <begin position="1018"/>
        <end position="1059"/>
    </location>
</feature>
<feature type="domain" description="EGF-like" evidence="2">
    <location>
        <begin position="514"/>
        <end position="561"/>
    </location>
</feature>
<feature type="domain" description="EGF-like" evidence="2">
    <location>
        <begin position="569"/>
        <end position="612"/>
    </location>
</feature>
<feature type="domain" description="EGF-like" evidence="2">
    <location>
        <begin position="1632"/>
        <end position="1660"/>
    </location>
</feature>
<feature type="domain" description="EGF-like" evidence="2">
    <location>
        <begin position="1353"/>
        <end position="1392"/>
    </location>
</feature>
<evidence type="ECO:0000313" key="3">
    <source>
        <dbReference type="EMBL" id="CAD8213888.1"/>
    </source>
</evidence>
<feature type="transmembrane region" description="Helical" evidence="1">
    <location>
        <begin position="2928"/>
        <end position="2949"/>
    </location>
</feature>
<keyword evidence="1" id="KW-0472">Membrane</keyword>
<feature type="domain" description="EGF-like" evidence="2">
    <location>
        <begin position="237"/>
        <end position="275"/>
    </location>
</feature>
<dbReference type="InterPro" id="IPR000742">
    <property type="entry name" value="EGF"/>
</dbReference>
<feature type="transmembrane region" description="Helical" evidence="1">
    <location>
        <begin position="2961"/>
        <end position="2987"/>
    </location>
</feature>
<feature type="domain" description="EGF-like" evidence="2">
    <location>
        <begin position="1537"/>
        <end position="1586"/>
    </location>
</feature>
<dbReference type="PANTHER" id="PTHR15332">
    <property type="entry name" value="PROPROTEIN CONVERTASE SUBTILISIN_KEXIN TYPE 5-LIKE"/>
    <property type="match status" value="1"/>
</dbReference>